<dbReference type="Pfam" id="PF00496">
    <property type="entry name" value="SBP_bac_5"/>
    <property type="match status" value="1"/>
</dbReference>
<sequence length="164" mass="18460">MNLYEPLFYHDADYRLKPFLAESIEPSKDGKTWLLKLRSGVEFHNGRTLDARDVIATLRRIVDPKAHTAGAASLSVIGGSALHLVSRPDRCRTRCEAVAERGHRPAHGPVPPTGRPVQLPGGHRPRSRCPARRPRLPHPPHRRSHRIPVRRGSPVIAQTPYRRQ</sequence>
<dbReference type="InterPro" id="IPR000914">
    <property type="entry name" value="SBP_5_dom"/>
</dbReference>
<name>A0ABV8YYK1_9ACTN</name>
<evidence type="ECO:0000259" key="5">
    <source>
        <dbReference type="Pfam" id="PF00496"/>
    </source>
</evidence>
<dbReference type="InterPro" id="IPR039424">
    <property type="entry name" value="SBP_5"/>
</dbReference>
<evidence type="ECO:0000256" key="2">
    <source>
        <dbReference type="ARBA" id="ARBA00022448"/>
    </source>
</evidence>
<feature type="compositionally biased region" description="Basic residues" evidence="4">
    <location>
        <begin position="123"/>
        <end position="149"/>
    </location>
</feature>
<proteinExistence type="inferred from homology"/>
<dbReference type="PANTHER" id="PTHR30290:SF9">
    <property type="entry name" value="OLIGOPEPTIDE-BINDING PROTEIN APPA"/>
    <property type="match status" value="1"/>
</dbReference>
<keyword evidence="3" id="KW-0732">Signal</keyword>
<dbReference type="Proteomes" id="UP001596012">
    <property type="component" value="Unassembled WGS sequence"/>
</dbReference>
<keyword evidence="2" id="KW-0813">Transport</keyword>
<evidence type="ECO:0000256" key="3">
    <source>
        <dbReference type="ARBA" id="ARBA00022729"/>
    </source>
</evidence>
<evidence type="ECO:0000313" key="6">
    <source>
        <dbReference type="EMBL" id="MFC4469190.1"/>
    </source>
</evidence>
<dbReference type="Gene3D" id="3.40.190.10">
    <property type="entry name" value="Periplasmic binding protein-like II"/>
    <property type="match status" value="1"/>
</dbReference>
<evidence type="ECO:0000313" key="7">
    <source>
        <dbReference type="Proteomes" id="UP001596012"/>
    </source>
</evidence>
<comment type="similarity">
    <text evidence="1">Belongs to the bacterial solute-binding protein 5 family.</text>
</comment>
<dbReference type="PANTHER" id="PTHR30290">
    <property type="entry name" value="PERIPLASMIC BINDING COMPONENT OF ABC TRANSPORTER"/>
    <property type="match status" value="1"/>
</dbReference>
<dbReference type="EMBL" id="JBHSFG010000059">
    <property type="protein sequence ID" value="MFC4469190.1"/>
    <property type="molecule type" value="Genomic_DNA"/>
</dbReference>
<dbReference type="SUPFAM" id="SSF53850">
    <property type="entry name" value="Periplasmic binding protein-like II"/>
    <property type="match status" value="1"/>
</dbReference>
<keyword evidence="7" id="KW-1185">Reference proteome</keyword>
<gene>
    <name evidence="6" type="ORF">ACFPH6_32505</name>
</gene>
<evidence type="ECO:0000256" key="1">
    <source>
        <dbReference type="ARBA" id="ARBA00005695"/>
    </source>
</evidence>
<comment type="caution">
    <text evidence="6">The sequence shown here is derived from an EMBL/GenBank/DDBJ whole genome shotgun (WGS) entry which is preliminary data.</text>
</comment>
<organism evidence="6 7">
    <name type="scientific">Streptomyces xiangluensis</name>
    <dbReference type="NCBI Taxonomy" id="2665720"/>
    <lineage>
        <taxon>Bacteria</taxon>
        <taxon>Bacillati</taxon>
        <taxon>Actinomycetota</taxon>
        <taxon>Actinomycetes</taxon>
        <taxon>Kitasatosporales</taxon>
        <taxon>Streptomycetaceae</taxon>
        <taxon>Streptomyces</taxon>
    </lineage>
</organism>
<dbReference type="RefSeq" id="WP_386347755.1">
    <property type="nucleotide sequence ID" value="NZ_JBHSFG010000059.1"/>
</dbReference>
<feature type="domain" description="Solute-binding protein family 5" evidence="5">
    <location>
        <begin position="16"/>
        <end position="75"/>
    </location>
</feature>
<protein>
    <submittedName>
        <fullName evidence="6">ABC transporter substrate-binding protein</fullName>
    </submittedName>
</protein>
<accession>A0ABV8YYK1</accession>
<evidence type="ECO:0000256" key="4">
    <source>
        <dbReference type="SAM" id="MobiDB-lite"/>
    </source>
</evidence>
<reference evidence="7" key="1">
    <citation type="journal article" date="2019" name="Int. J. Syst. Evol. Microbiol.">
        <title>The Global Catalogue of Microorganisms (GCM) 10K type strain sequencing project: providing services to taxonomists for standard genome sequencing and annotation.</title>
        <authorList>
            <consortium name="The Broad Institute Genomics Platform"/>
            <consortium name="The Broad Institute Genome Sequencing Center for Infectious Disease"/>
            <person name="Wu L."/>
            <person name="Ma J."/>
        </authorList>
    </citation>
    <scope>NUCLEOTIDE SEQUENCE [LARGE SCALE GENOMIC DNA]</scope>
    <source>
        <strain evidence="7">DT43</strain>
    </source>
</reference>
<feature type="region of interest" description="Disordered" evidence="4">
    <location>
        <begin position="100"/>
        <end position="164"/>
    </location>
</feature>